<organism evidence="1 2">
    <name type="scientific">Inmirania thermothiophila</name>
    <dbReference type="NCBI Taxonomy" id="1750597"/>
    <lineage>
        <taxon>Bacteria</taxon>
        <taxon>Pseudomonadati</taxon>
        <taxon>Pseudomonadota</taxon>
        <taxon>Gammaproteobacteria</taxon>
        <taxon>Chromatiales</taxon>
        <taxon>Ectothiorhodospiraceae</taxon>
        <taxon>Inmirania</taxon>
    </lineage>
</organism>
<dbReference type="AlphaFoldDB" id="A0A3N1XX43"/>
<dbReference type="EMBL" id="RJVI01000003">
    <property type="protein sequence ID" value="ROR29507.1"/>
    <property type="molecule type" value="Genomic_DNA"/>
</dbReference>
<dbReference type="Proteomes" id="UP000276634">
    <property type="component" value="Unassembled WGS sequence"/>
</dbReference>
<reference evidence="1 2" key="1">
    <citation type="submission" date="2018-11" db="EMBL/GenBank/DDBJ databases">
        <title>Genomic Encyclopedia of Type Strains, Phase IV (KMG-IV): sequencing the most valuable type-strain genomes for metagenomic binning, comparative biology and taxonomic classification.</title>
        <authorList>
            <person name="Goeker M."/>
        </authorList>
    </citation>
    <scope>NUCLEOTIDE SEQUENCE [LARGE SCALE GENOMIC DNA]</scope>
    <source>
        <strain evidence="1 2">DSM 100275</strain>
    </source>
</reference>
<sequence>MRWTRRGLLRLAAAGLSGLAGAAVGLRLWRARPLRGAERGVLDAAVDAVVPADEAPGALDLGIAAALAAEAEGDPRLRRLLREGVRWLEREARSVHGRGYAALGEEARTALLLAAAGRSGPPRRFFETLRREVLVRYYGDPGVWAAIGYRGPPQPRGYPRYWAPPDDA</sequence>
<proteinExistence type="predicted"/>
<protein>
    <submittedName>
        <fullName evidence="1">Gluconate 2-dehydrogenase subunit 3-like protein</fullName>
    </submittedName>
</protein>
<dbReference type="PROSITE" id="PS51318">
    <property type="entry name" value="TAT"/>
    <property type="match status" value="1"/>
</dbReference>
<comment type="caution">
    <text evidence="1">The sequence shown here is derived from an EMBL/GenBank/DDBJ whole genome shotgun (WGS) entry which is preliminary data.</text>
</comment>
<accession>A0A3N1XX43</accession>
<dbReference type="InterPro" id="IPR027056">
    <property type="entry name" value="Gluconate_2DH_su3"/>
</dbReference>
<gene>
    <name evidence="1" type="ORF">EDC57_2177</name>
</gene>
<dbReference type="RefSeq" id="WP_170165123.1">
    <property type="nucleotide sequence ID" value="NZ_RJVI01000003.1"/>
</dbReference>
<dbReference type="InterPro" id="IPR006311">
    <property type="entry name" value="TAT_signal"/>
</dbReference>
<keyword evidence="2" id="KW-1185">Reference proteome</keyword>
<evidence type="ECO:0000313" key="2">
    <source>
        <dbReference type="Proteomes" id="UP000276634"/>
    </source>
</evidence>
<name>A0A3N1XX43_9GAMM</name>
<dbReference type="Pfam" id="PF13618">
    <property type="entry name" value="Gluconate_2-dh3"/>
    <property type="match status" value="1"/>
</dbReference>
<evidence type="ECO:0000313" key="1">
    <source>
        <dbReference type="EMBL" id="ROR29507.1"/>
    </source>
</evidence>